<evidence type="ECO:0000313" key="2">
    <source>
        <dbReference type="EMBL" id="SAL04851.1"/>
    </source>
</evidence>
<dbReference type="AlphaFoldDB" id="A0A158ED86"/>
<dbReference type="Proteomes" id="UP000071859">
    <property type="component" value="Unassembled WGS sequence"/>
</dbReference>
<feature type="region of interest" description="Disordered" evidence="1">
    <location>
        <begin position="246"/>
        <end position="270"/>
    </location>
</feature>
<keyword evidence="3" id="KW-1185">Reference proteome</keyword>
<accession>A0A158ED86</accession>
<gene>
    <name evidence="2" type="ORF">AWB78_07163</name>
</gene>
<dbReference type="OrthoDB" id="262740at2"/>
<dbReference type="EMBL" id="FCOX02000069">
    <property type="protein sequence ID" value="SAL04851.1"/>
    <property type="molecule type" value="Genomic_DNA"/>
</dbReference>
<name>A0A158ED86_9BURK</name>
<organism evidence="2 3">
    <name type="scientific">Caballeronia calidae</name>
    <dbReference type="NCBI Taxonomy" id="1777139"/>
    <lineage>
        <taxon>Bacteria</taxon>
        <taxon>Pseudomonadati</taxon>
        <taxon>Pseudomonadota</taxon>
        <taxon>Betaproteobacteria</taxon>
        <taxon>Burkholderiales</taxon>
        <taxon>Burkholderiaceae</taxon>
        <taxon>Caballeronia</taxon>
    </lineage>
</organism>
<dbReference type="RefSeq" id="WP_062611213.1">
    <property type="nucleotide sequence ID" value="NZ_FCOX02000069.1"/>
</dbReference>
<evidence type="ECO:0000313" key="3">
    <source>
        <dbReference type="Proteomes" id="UP000071859"/>
    </source>
</evidence>
<proteinExistence type="predicted"/>
<comment type="caution">
    <text evidence="2">The sequence shown here is derived from an EMBL/GenBank/DDBJ whole genome shotgun (WGS) entry which is preliminary data.</text>
</comment>
<reference evidence="2" key="1">
    <citation type="submission" date="2016-01" db="EMBL/GenBank/DDBJ databases">
        <authorList>
            <person name="Peeters C."/>
        </authorList>
    </citation>
    <scope>NUCLEOTIDE SEQUENCE</scope>
    <source>
        <strain evidence="2">LMG 29321</strain>
    </source>
</reference>
<dbReference type="SUPFAM" id="SSF69279">
    <property type="entry name" value="Phage tail proteins"/>
    <property type="match status" value="1"/>
</dbReference>
<sequence>MSLLGVYMTVLAGRGVLLPLPEAALRAIDTVEITQGTESRSGLQAQFKAGRGTSLADIDDYPIMKQPGLKVGARFVLVLTMGLIPKVLFDGIVTQAQLNPGQGRGDGTLAVTAEDLRFKMDQQERDESYPGLPPAAIAALIMARYAEYGLVPTVIPPPTAEAPLPMDRVTTQSGTDLDFLESLAGQAGYVFTVIPGPFPGTSTGYFGPQPRIGVPQRALTVNMGADSNVAQIDFQYNAAEAHAVSGEVQDRTTNQSVPVRSAPASLRPPLATEPALANSDVAGSRIYRPSGAVSAAGAQAEAQAQSERSTDVLTAQGEVVSAKYGRVLEPRQLVGLRGAGRAHDGFWFVEEVKHVLKRGDYRQQFKLTREGTGTTTPVVIP</sequence>
<evidence type="ECO:0000256" key="1">
    <source>
        <dbReference type="SAM" id="MobiDB-lite"/>
    </source>
</evidence>
<protein>
    <submittedName>
        <fullName evidence="2">Phage late control gene D protein (GPD)</fullName>
    </submittedName>
</protein>